<organism evidence="2">
    <name type="scientific">marine sediment metagenome</name>
    <dbReference type="NCBI Taxonomy" id="412755"/>
    <lineage>
        <taxon>unclassified sequences</taxon>
        <taxon>metagenomes</taxon>
        <taxon>ecological metagenomes</taxon>
    </lineage>
</organism>
<feature type="region of interest" description="Disordered" evidence="1">
    <location>
        <begin position="102"/>
        <end position="122"/>
    </location>
</feature>
<evidence type="ECO:0000256" key="1">
    <source>
        <dbReference type="SAM" id="MobiDB-lite"/>
    </source>
</evidence>
<proteinExistence type="predicted"/>
<name>A0A0F9CTH2_9ZZZZ</name>
<dbReference type="EMBL" id="LAZR01034658">
    <property type="protein sequence ID" value="KKL44716.1"/>
    <property type="molecule type" value="Genomic_DNA"/>
</dbReference>
<gene>
    <name evidence="2" type="ORF">LCGC14_2362890</name>
</gene>
<evidence type="ECO:0000313" key="2">
    <source>
        <dbReference type="EMBL" id="KKL44716.1"/>
    </source>
</evidence>
<dbReference type="AlphaFoldDB" id="A0A0F9CTH2"/>
<comment type="caution">
    <text evidence="2">The sequence shown here is derived from an EMBL/GenBank/DDBJ whole genome shotgun (WGS) entry which is preliminary data.</text>
</comment>
<accession>A0A0F9CTH2</accession>
<sequence length="122" mass="14138">MSDTAWKVFERWVCRAFGGERDWSVPEECLETGIWAPEAKYRKKLPTWLMEMVLQAERQARDDQIPLVVLTEHHMPRRHALAIMRVGDLLDWLVSEEDAPAGAEEPFVGGTAPTYFNHDRED</sequence>
<reference evidence="2" key="1">
    <citation type="journal article" date="2015" name="Nature">
        <title>Complex archaea that bridge the gap between prokaryotes and eukaryotes.</title>
        <authorList>
            <person name="Spang A."/>
            <person name="Saw J.H."/>
            <person name="Jorgensen S.L."/>
            <person name="Zaremba-Niedzwiedzka K."/>
            <person name="Martijn J."/>
            <person name="Lind A.E."/>
            <person name="van Eijk R."/>
            <person name="Schleper C."/>
            <person name="Guy L."/>
            <person name="Ettema T.J."/>
        </authorList>
    </citation>
    <scope>NUCLEOTIDE SEQUENCE</scope>
</reference>
<protein>
    <submittedName>
        <fullName evidence="2">Uncharacterized protein</fullName>
    </submittedName>
</protein>